<dbReference type="PROSITE" id="PS51977">
    <property type="entry name" value="WGR"/>
    <property type="match status" value="2"/>
</dbReference>
<evidence type="ECO:0000256" key="4">
    <source>
        <dbReference type="SAM" id="Coils"/>
    </source>
</evidence>
<gene>
    <name evidence="7" type="primary">Acey_s0089.g2315</name>
    <name evidence="7" type="ORF">Y032_0089g2315</name>
</gene>
<evidence type="ECO:0000256" key="1">
    <source>
        <dbReference type="ARBA" id="ARBA00022676"/>
    </source>
</evidence>
<keyword evidence="3" id="KW-0520">NAD</keyword>
<dbReference type="GO" id="GO:0003950">
    <property type="term" value="F:NAD+ poly-ADP-ribosyltransferase activity"/>
    <property type="evidence" value="ECO:0007669"/>
    <property type="project" value="TreeGrafter"/>
</dbReference>
<evidence type="ECO:0000256" key="3">
    <source>
        <dbReference type="ARBA" id="ARBA00023027"/>
    </source>
</evidence>
<evidence type="ECO:0000256" key="2">
    <source>
        <dbReference type="ARBA" id="ARBA00022679"/>
    </source>
</evidence>
<dbReference type="PANTHER" id="PTHR10459:SF117">
    <property type="entry name" value="POLY [ADP-RIBOSE] POLYMERASE TANKYRASE"/>
    <property type="match status" value="1"/>
</dbReference>
<dbReference type="GO" id="GO:0006302">
    <property type="term" value="P:double-strand break repair"/>
    <property type="evidence" value="ECO:0007669"/>
    <property type="project" value="TreeGrafter"/>
</dbReference>
<dbReference type="GO" id="GO:1990404">
    <property type="term" value="F:NAD+-protein mono-ADP-ribosyltransferase activity"/>
    <property type="evidence" value="ECO:0007669"/>
    <property type="project" value="TreeGrafter"/>
</dbReference>
<dbReference type="InterPro" id="IPR008893">
    <property type="entry name" value="WGR_domain"/>
</dbReference>
<dbReference type="Gene3D" id="1.25.40.20">
    <property type="entry name" value="Ankyrin repeat-containing domain"/>
    <property type="match status" value="2"/>
</dbReference>
<feature type="compositionally biased region" description="Acidic residues" evidence="5">
    <location>
        <begin position="156"/>
        <end position="166"/>
    </location>
</feature>
<proteinExistence type="predicted"/>
<evidence type="ECO:0000256" key="5">
    <source>
        <dbReference type="SAM" id="MobiDB-lite"/>
    </source>
</evidence>
<dbReference type="CDD" id="cd07997">
    <property type="entry name" value="WGR_PARP"/>
    <property type="match status" value="1"/>
</dbReference>
<dbReference type="PANTHER" id="PTHR10459">
    <property type="entry name" value="DNA LIGASE"/>
    <property type="match status" value="1"/>
</dbReference>
<comment type="caution">
    <text evidence="7">The sequence shown here is derived from an EMBL/GenBank/DDBJ whole genome shotgun (WGS) entry which is preliminary data.</text>
</comment>
<dbReference type="InterPro" id="IPR036930">
    <property type="entry name" value="WGR_dom_sf"/>
</dbReference>
<keyword evidence="8" id="KW-1185">Reference proteome</keyword>
<dbReference type="SMART" id="SM00248">
    <property type="entry name" value="ANK"/>
    <property type="match status" value="3"/>
</dbReference>
<feature type="compositionally biased region" description="Acidic residues" evidence="5">
    <location>
        <begin position="180"/>
        <end position="190"/>
    </location>
</feature>
<dbReference type="InterPro" id="IPR036770">
    <property type="entry name" value="Ankyrin_rpt-contain_sf"/>
</dbReference>
<organism evidence="7 8">
    <name type="scientific">Ancylostoma ceylanicum</name>
    <dbReference type="NCBI Taxonomy" id="53326"/>
    <lineage>
        <taxon>Eukaryota</taxon>
        <taxon>Metazoa</taxon>
        <taxon>Ecdysozoa</taxon>
        <taxon>Nematoda</taxon>
        <taxon>Chromadorea</taxon>
        <taxon>Rhabditida</taxon>
        <taxon>Rhabditina</taxon>
        <taxon>Rhabditomorpha</taxon>
        <taxon>Strongyloidea</taxon>
        <taxon>Ancylostomatidae</taxon>
        <taxon>Ancylostomatinae</taxon>
        <taxon>Ancylostoma</taxon>
    </lineage>
</organism>
<feature type="region of interest" description="Disordered" evidence="5">
    <location>
        <begin position="145"/>
        <end position="201"/>
    </location>
</feature>
<dbReference type="Pfam" id="PF05406">
    <property type="entry name" value="WGR"/>
    <property type="match status" value="2"/>
</dbReference>
<evidence type="ECO:0000313" key="7">
    <source>
        <dbReference type="EMBL" id="EYC04266.1"/>
    </source>
</evidence>
<keyword evidence="2" id="KW-0808">Transferase</keyword>
<feature type="domain" description="WGR" evidence="6">
    <location>
        <begin position="351"/>
        <end position="448"/>
    </location>
</feature>
<dbReference type="SMART" id="SM00773">
    <property type="entry name" value="WGR"/>
    <property type="match status" value="2"/>
</dbReference>
<keyword evidence="4" id="KW-0175">Coiled coil</keyword>
<reference evidence="8" key="1">
    <citation type="journal article" date="2015" name="Nat. Genet.">
        <title>The genome and transcriptome of the zoonotic hookworm Ancylostoma ceylanicum identify infection-specific gene families.</title>
        <authorList>
            <person name="Schwarz E.M."/>
            <person name="Hu Y."/>
            <person name="Antoshechkin I."/>
            <person name="Miller M.M."/>
            <person name="Sternberg P.W."/>
            <person name="Aroian R.V."/>
        </authorList>
    </citation>
    <scope>NUCLEOTIDE SEQUENCE</scope>
    <source>
        <strain evidence="8">HY135</strain>
    </source>
</reference>
<evidence type="ECO:0000259" key="6">
    <source>
        <dbReference type="PROSITE" id="PS51977"/>
    </source>
</evidence>
<keyword evidence="1" id="KW-0328">Glycosyltransferase</keyword>
<dbReference type="STRING" id="53326.A0A016TNH2"/>
<accession>A0A016TNH2</accession>
<dbReference type="AlphaFoldDB" id="A0A016TNH2"/>
<dbReference type="SUPFAM" id="SSF48403">
    <property type="entry name" value="Ankyrin repeat"/>
    <property type="match status" value="1"/>
</dbReference>
<sequence>MTGILLVMIKDSQISSSSRKAIKLVLIKVEPGAERMSELVEWSIDEPLSLPLPYELTETSLASLPAIAWACTLENPRLVYHLKAAGADLNAVDLEGRTPLMIALLANRAAAVHALCGDGSMQHNKPAAKKIAKSKSTRLMLGTLLGKGRKRKASEDENEERAESEDGSEHYAESAGSGSEVEEQEAEGEEQERRTPPPKKIKICNKKLDFMLADRKGRNIIHYMVEPIQWENVELLQQLHKEAPVKIKQLLQQKNKEGNTPLDIAVKTNQRNIAAAMKAILGTPAKEAKITNDEGVLDLPDVSGLACKYNVDEDSEMYIEQWRVENEIDSEPETPKPSSMSGYSETADLVRCPVTQQFMAAVLNKTDLNYGRYGFHNFYRIELMKRRDTDLWILFTNWGRIGQGVGEYQTTPFNSIDAALKEFKSIWRSKTGQDWGPLDKFQSLPKKYRLVQTTKRLRNMPDIHLPYKETKEEDLVRRTIQDISNPEKLKDFANQINWNVSCPFGHITEAAIERARYVLDKCEQNVQDLEKTLEEEGHTDMDVLKIFEKILMKRRDTDLWILFTNWGRIGQGVGEYQTTPFNSIDAALKEFKSIWRSKTGQDWGPLDKFQSLPKKYRLVQTTKRLRNMPDIHLPYKETKEEDLVRRTIQDISNPEKLKDFANQVLSELTV</sequence>
<dbReference type="Gene3D" id="2.20.140.10">
    <property type="entry name" value="WGR domain"/>
    <property type="match status" value="1"/>
</dbReference>
<name>A0A016TNH2_9BILA</name>
<dbReference type="Proteomes" id="UP000024635">
    <property type="component" value="Unassembled WGS sequence"/>
</dbReference>
<protein>
    <recommendedName>
        <fullName evidence="6">WGR domain-containing protein</fullName>
    </recommendedName>
</protein>
<dbReference type="InterPro" id="IPR002110">
    <property type="entry name" value="Ankyrin_rpt"/>
</dbReference>
<dbReference type="EMBL" id="JARK01001425">
    <property type="protein sequence ID" value="EYC04266.1"/>
    <property type="molecule type" value="Genomic_DNA"/>
</dbReference>
<dbReference type="GO" id="GO:0070212">
    <property type="term" value="P:protein poly-ADP-ribosylation"/>
    <property type="evidence" value="ECO:0007669"/>
    <property type="project" value="TreeGrafter"/>
</dbReference>
<dbReference type="OrthoDB" id="5833044at2759"/>
<feature type="domain" description="WGR" evidence="6">
    <location>
        <begin position="514"/>
        <end position="616"/>
    </location>
</feature>
<dbReference type="InterPro" id="IPR050800">
    <property type="entry name" value="ARTD/PARP"/>
</dbReference>
<dbReference type="GO" id="GO:0005730">
    <property type="term" value="C:nucleolus"/>
    <property type="evidence" value="ECO:0007669"/>
    <property type="project" value="TreeGrafter"/>
</dbReference>
<feature type="coiled-coil region" evidence="4">
    <location>
        <begin position="512"/>
        <end position="539"/>
    </location>
</feature>
<evidence type="ECO:0000313" key="8">
    <source>
        <dbReference type="Proteomes" id="UP000024635"/>
    </source>
</evidence>
<dbReference type="SUPFAM" id="SSF142921">
    <property type="entry name" value="WGR domain-like"/>
    <property type="match status" value="2"/>
</dbReference>